<dbReference type="HOGENOM" id="CLU_1796291_0_0_1"/>
<sequence>MNIVPETPECVRYSEIEHKYYFWHSKYPNHIQFLEWNSKHINQVQSTTSDPEIQNTIKKAREKLQWLSPVPQPKLSSQQAILPQATAPLPSARLATGKQKHAHTPPHHAPTPRFSHSVPWEHLTCKDFEENPERSRSDLHVLLN</sequence>
<proteinExistence type="predicted"/>
<evidence type="ECO:0000313" key="3">
    <source>
        <dbReference type="Proteomes" id="UP000016936"/>
    </source>
</evidence>
<organism evidence="2 3">
    <name type="scientific">Cochliobolus heterostrophus (strain C5 / ATCC 48332 / race O)</name>
    <name type="common">Southern corn leaf blight fungus</name>
    <name type="synonym">Bipolaris maydis</name>
    <dbReference type="NCBI Taxonomy" id="701091"/>
    <lineage>
        <taxon>Eukaryota</taxon>
        <taxon>Fungi</taxon>
        <taxon>Dikarya</taxon>
        <taxon>Ascomycota</taxon>
        <taxon>Pezizomycotina</taxon>
        <taxon>Dothideomycetes</taxon>
        <taxon>Pleosporomycetidae</taxon>
        <taxon>Pleosporales</taxon>
        <taxon>Pleosporineae</taxon>
        <taxon>Pleosporaceae</taxon>
        <taxon>Bipolaris</taxon>
    </lineage>
</organism>
<accession>M2UF72</accession>
<gene>
    <name evidence="2" type="ORF">COCHEDRAFT_1034360</name>
</gene>
<dbReference type="EMBL" id="KB445584">
    <property type="protein sequence ID" value="EMD86547.1"/>
    <property type="molecule type" value="Genomic_DNA"/>
</dbReference>
<protein>
    <submittedName>
        <fullName evidence="2">Uncharacterized protein</fullName>
    </submittedName>
</protein>
<evidence type="ECO:0000256" key="1">
    <source>
        <dbReference type="SAM" id="MobiDB-lite"/>
    </source>
</evidence>
<feature type="region of interest" description="Disordered" evidence="1">
    <location>
        <begin position="85"/>
        <end position="116"/>
    </location>
</feature>
<reference evidence="3" key="2">
    <citation type="journal article" date="2013" name="PLoS Genet.">
        <title>Comparative genome structure, secondary metabolite, and effector coding capacity across Cochliobolus pathogens.</title>
        <authorList>
            <person name="Condon B.J."/>
            <person name="Leng Y."/>
            <person name="Wu D."/>
            <person name="Bushley K.E."/>
            <person name="Ohm R.A."/>
            <person name="Otillar R."/>
            <person name="Martin J."/>
            <person name="Schackwitz W."/>
            <person name="Grimwood J."/>
            <person name="MohdZainudin N."/>
            <person name="Xue C."/>
            <person name="Wang R."/>
            <person name="Manning V.A."/>
            <person name="Dhillon B."/>
            <person name="Tu Z.J."/>
            <person name="Steffenson B.J."/>
            <person name="Salamov A."/>
            <person name="Sun H."/>
            <person name="Lowry S."/>
            <person name="LaButti K."/>
            <person name="Han J."/>
            <person name="Copeland A."/>
            <person name="Lindquist E."/>
            <person name="Barry K."/>
            <person name="Schmutz J."/>
            <person name="Baker S.E."/>
            <person name="Ciuffetti L.M."/>
            <person name="Grigoriev I.V."/>
            <person name="Zhong S."/>
            <person name="Turgeon B.G."/>
        </authorList>
    </citation>
    <scope>NUCLEOTIDE SEQUENCE [LARGE SCALE GENOMIC DNA]</scope>
    <source>
        <strain evidence="3">C5 / ATCC 48332 / race O</strain>
    </source>
</reference>
<dbReference type="Proteomes" id="UP000016936">
    <property type="component" value="Unassembled WGS sequence"/>
</dbReference>
<name>M2UF72_COCH5</name>
<dbReference type="AlphaFoldDB" id="M2UF72"/>
<dbReference type="OrthoDB" id="10350284at2759"/>
<evidence type="ECO:0000313" key="2">
    <source>
        <dbReference type="EMBL" id="EMD86547.1"/>
    </source>
</evidence>
<reference evidence="2 3" key="1">
    <citation type="journal article" date="2012" name="PLoS Pathog.">
        <title>Diverse lifestyles and strategies of plant pathogenesis encoded in the genomes of eighteen Dothideomycetes fungi.</title>
        <authorList>
            <person name="Ohm R.A."/>
            <person name="Feau N."/>
            <person name="Henrissat B."/>
            <person name="Schoch C.L."/>
            <person name="Horwitz B.A."/>
            <person name="Barry K.W."/>
            <person name="Condon B.J."/>
            <person name="Copeland A.C."/>
            <person name="Dhillon B."/>
            <person name="Glaser F."/>
            <person name="Hesse C.N."/>
            <person name="Kosti I."/>
            <person name="LaButti K."/>
            <person name="Lindquist E.A."/>
            <person name="Lucas S."/>
            <person name="Salamov A.A."/>
            <person name="Bradshaw R.E."/>
            <person name="Ciuffetti L."/>
            <person name="Hamelin R.C."/>
            <person name="Kema G.H.J."/>
            <person name="Lawrence C."/>
            <person name="Scott J.A."/>
            <person name="Spatafora J.W."/>
            <person name="Turgeon B.G."/>
            <person name="de Wit P.J.G.M."/>
            <person name="Zhong S."/>
            <person name="Goodwin S.B."/>
            <person name="Grigoriev I.V."/>
        </authorList>
    </citation>
    <scope>NUCLEOTIDE SEQUENCE [LARGE SCALE GENOMIC DNA]</scope>
    <source>
        <strain evidence="3">C5 / ATCC 48332 / race O</strain>
    </source>
</reference>
<keyword evidence="3" id="KW-1185">Reference proteome</keyword>